<proteinExistence type="predicted"/>
<accession>A0A061DMM1</accession>
<dbReference type="HOGENOM" id="CLU_2676024_0_0_1"/>
<feature type="transmembrane region" description="Helical" evidence="1">
    <location>
        <begin position="45"/>
        <end position="62"/>
    </location>
</feature>
<protein>
    <submittedName>
        <fullName evidence="2">Uncharacterized protein</fullName>
    </submittedName>
</protein>
<dbReference type="InParanoid" id="A0A061DMM1"/>
<name>A0A061DMM1_THECC</name>
<keyword evidence="1" id="KW-1133">Transmembrane helix</keyword>
<gene>
    <name evidence="2" type="ORF">TCM_000457</name>
</gene>
<dbReference type="Proteomes" id="UP000026915">
    <property type="component" value="Chromosome 1"/>
</dbReference>
<evidence type="ECO:0000313" key="2">
    <source>
        <dbReference type="EMBL" id="EOX91188.1"/>
    </source>
</evidence>
<evidence type="ECO:0000256" key="1">
    <source>
        <dbReference type="SAM" id="Phobius"/>
    </source>
</evidence>
<evidence type="ECO:0000313" key="3">
    <source>
        <dbReference type="Proteomes" id="UP000026915"/>
    </source>
</evidence>
<keyword evidence="3" id="KW-1185">Reference proteome</keyword>
<dbReference type="Gramene" id="EOX91188">
    <property type="protein sequence ID" value="EOX91188"/>
    <property type="gene ID" value="TCM_000457"/>
</dbReference>
<dbReference type="AlphaFoldDB" id="A0A061DMM1"/>
<keyword evidence="1" id="KW-0812">Transmembrane</keyword>
<dbReference type="EMBL" id="CM001879">
    <property type="protein sequence ID" value="EOX91188.1"/>
    <property type="molecule type" value="Genomic_DNA"/>
</dbReference>
<keyword evidence="1" id="KW-0472">Membrane</keyword>
<reference evidence="2 3" key="1">
    <citation type="journal article" date="2013" name="Genome Biol.">
        <title>The genome sequence of the most widely cultivated cacao type and its use to identify candidate genes regulating pod color.</title>
        <authorList>
            <person name="Motamayor J.C."/>
            <person name="Mockaitis K."/>
            <person name="Schmutz J."/>
            <person name="Haiminen N."/>
            <person name="Iii D.L."/>
            <person name="Cornejo O."/>
            <person name="Findley S.D."/>
            <person name="Zheng P."/>
            <person name="Utro F."/>
            <person name="Royaert S."/>
            <person name="Saski C."/>
            <person name="Jenkins J."/>
            <person name="Podicheti R."/>
            <person name="Zhao M."/>
            <person name="Scheffler B.E."/>
            <person name="Stack J.C."/>
            <person name="Feltus F.A."/>
            <person name="Mustiga G.M."/>
            <person name="Amores F."/>
            <person name="Phillips W."/>
            <person name="Marelli J.P."/>
            <person name="May G.D."/>
            <person name="Shapiro H."/>
            <person name="Ma J."/>
            <person name="Bustamante C.D."/>
            <person name="Schnell R.J."/>
            <person name="Main D."/>
            <person name="Gilbert D."/>
            <person name="Parida L."/>
            <person name="Kuhn D.N."/>
        </authorList>
    </citation>
    <scope>NUCLEOTIDE SEQUENCE [LARGE SCALE GENOMIC DNA]</scope>
    <source>
        <strain evidence="3">cv. Matina 1-6</strain>
    </source>
</reference>
<organism evidence="2 3">
    <name type="scientific">Theobroma cacao</name>
    <name type="common">Cacao</name>
    <name type="synonym">Cocoa</name>
    <dbReference type="NCBI Taxonomy" id="3641"/>
    <lineage>
        <taxon>Eukaryota</taxon>
        <taxon>Viridiplantae</taxon>
        <taxon>Streptophyta</taxon>
        <taxon>Embryophyta</taxon>
        <taxon>Tracheophyta</taxon>
        <taxon>Spermatophyta</taxon>
        <taxon>Magnoliopsida</taxon>
        <taxon>eudicotyledons</taxon>
        <taxon>Gunneridae</taxon>
        <taxon>Pentapetalae</taxon>
        <taxon>rosids</taxon>
        <taxon>malvids</taxon>
        <taxon>Malvales</taxon>
        <taxon>Malvaceae</taxon>
        <taxon>Byttnerioideae</taxon>
        <taxon>Theobroma</taxon>
    </lineage>
</organism>
<sequence>MSSSSQGELVPTTSQVILLSQLIHGLMKTMDNLGGFVAAGSRDCAFWAIVIIAYFSGSIMILRCEGWITDLHAHL</sequence>